<proteinExistence type="predicted"/>
<protein>
    <submittedName>
        <fullName evidence="2">Uncharacterized protein</fullName>
    </submittedName>
</protein>
<feature type="compositionally biased region" description="Polar residues" evidence="1">
    <location>
        <begin position="44"/>
        <end position="57"/>
    </location>
</feature>
<dbReference type="AlphaFoldDB" id="A0A179ULR9"/>
<evidence type="ECO:0000313" key="2">
    <source>
        <dbReference type="EMBL" id="OAT08753.1"/>
    </source>
</evidence>
<dbReference type="GeneID" id="8504625"/>
<dbReference type="EMBL" id="GG657455">
    <property type="protein sequence ID" value="OAT08753.1"/>
    <property type="molecule type" value="Genomic_DNA"/>
</dbReference>
<feature type="region of interest" description="Disordered" evidence="1">
    <location>
        <begin position="44"/>
        <end position="74"/>
    </location>
</feature>
<accession>A0A179ULR9</accession>
<sequence length="104" mass="11666">MAQKIPEEAHDRMLSKTLDPTGQLMRIENSNLSDTMAFSLVTVRRSSQTPTGQQSKGQRQEVHKSNRPGPVASASAIERTGRYIRIVYVNLVMYCIVPSKELYA</sequence>
<dbReference type="RefSeq" id="XP_002625127.1">
    <property type="nucleotide sequence ID" value="XM_002625081.2"/>
</dbReference>
<evidence type="ECO:0000313" key="3">
    <source>
        <dbReference type="Proteomes" id="UP000002038"/>
    </source>
</evidence>
<dbReference type="Proteomes" id="UP000002038">
    <property type="component" value="Unassembled WGS sequence"/>
</dbReference>
<keyword evidence="3" id="KW-1185">Reference proteome</keyword>
<name>A0A179ULR9_BLAGS</name>
<reference evidence="3" key="1">
    <citation type="journal article" date="2015" name="PLoS Genet.">
        <title>The dynamic genome and transcriptome of the human fungal pathogen Blastomyces and close relative Emmonsia.</title>
        <authorList>
            <person name="Munoz J.F."/>
            <person name="Gauthier G.M."/>
            <person name="Desjardins C.A."/>
            <person name="Gallo J.E."/>
            <person name="Holder J."/>
            <person name="Sullivan T.D."/>
            <person name="Marty A.J."/>
            <person name="Carmen J.C."/>
            <person name="Chen Z."/>
            <person name="Ding L."/>
            <person name="Gujja S."/>
            <person name="Magrini V."/>
            <person name="Misas E."/>
            <person name="Mitreva M."/>
            <person name="Priest M."/>
            <person name="Saif S."/>
            <person name="Whiston E.A."/>
            <person name="Young S."/>
            <person name="Zeng Q."/>
            <person name="Goldman W.E."/>
            <person name="Mardis E.R."/>
            <person name="Taylor J.W."/>
            <person name="McEwen J.G."/>
            <person name="Clay O.K."/>
            <person name="Klein B.S."/>
            <person name="Cuomo C.A."/>
        </authorList>
    </citation>
    <scope>NUCLEOTIDE SEQUENCE [LARGE SCALE GENOMIC DNA]</scope>
    <source>
        <strain evidence="3">SLH14081</strain>
    </source>
</reference>
<feature type="region of interest" description="Disordered" evidence="1">
    <location>
        <begin position="1"/>
        <end position="22"/>
    </location>
</feature>
<feature type="compositionally biased region" description="Basic and acidic residues" evidence="1">
    <location>
        <begin position="1"/>
        <end position="14"/>
    </location>
</feature>
<evidence type="ECO:0000256" key="1">
    <source>
        <dbReference type="SAM" id="MobiDB-lite"/>
    </source>
</evidence>
<dbReference type="KEGG" id="bgh:BDBG_04991"/>
<dbReference type="VEuPathDB" id="FungiDB:BDBG_04991"/>
<organism evidence="2 3">
    <name type="scientific">Blastomyces gilchristii (strain SLH14081)</name>
    <name type="common">Blastomyces dermatitidis</name>
    <dbReference type="NCBI Taxonomy" id="559298"/>
    <lineage>
        <taxon>Eukaryota</taxon>
        <taxon>Fungi</taxon>
        <taxon>Dikarya</taxon>
        <taxon>Ascomycota</taxon>
        <taxon>Pezizomycotina</taxon>
        <taxon>Eurotiomycetes</taxon>
        <taxon>Eurotiomycetidae</taxon>
        <taxon>Onygenales</taxon>
        <taxon>Ajellomycetaceae</taxon>
        <taxon>Blastomyces</taxon>
    </lineage>
</organism>
<gene>
    <name evidence="2" type="ORF">BDBG_04991</name>
</gene>